<dbReference type="EMBL" id="BAABGQ010000006">
    <property type="protein sequence ID" value="GAA4499588.1"/>
    <property type="molecule type" value="Genomic_DNA"/>
</dbReference>
<dbReference type="EC" id="2.7.13.3" evidence="3"/>
<feature type="modified residue" description="4-aspartylphosphate" evidence="13">
    <location>
        <position position="717"/>
    </location>
</feature>
<dbReference type="InterPro" id="IPR013656">
    <property type="entry name" value="PAS_4"/>
</dbReference>
<evidence type="ECO:0000256" key="12">
    <source>
        <dbReference type="PROSITE-ProRule" id="PRU00110"/>
    </source>
</evidence>
<dbReference type="InterPro" id="IPR004358">
    <property type="entry name" value="Sig_transdc_His_kin-like_C"/>
</dbReference>
<dbReference type="PRINTS" id="PR00344">
    <property type="entry name" value="BCTRLSENSOR"/>
</dbReference>
<evidence type="ECO:0000256" key="11">
    <source>
        <dbReference type="ARBA" id="ARBA00023136"/>
    </source>
</evidence>
<dbReference type="InterPro" id="IPR000014">
    <property type="entry name" value="PAS"/>
</dbReference>
<evidence type="ECO:0000259" key="14">
    <source>
        <dbReference type="PROSITE" id="PS50109"/>
    </source>
</evidence>
<dbReference type="InterPro" id="IPR011006">
    <property type="entry name" value="CheY-like_superfamily"/>
</dbReference>
<sequence length="913" mass="100236">MSAPSSAPLASPPKTKQTLQQARAEAAQANEHLAALASGLREGILLLDADQRVLLANEQFCSMLGLPILASQCLGLHTSQLTAMMQPYLADPEAYAAELASRPEGHIPSTLLPLRDGRTLERDARPVALGDTTGWLLSYRDATQQRQADMQRDAQRKFYETILDEVPVEIAVLDEQRRYVYVNPQAVPDPEHRAWLPGRTLAEYCARYGFPLELAHARDRMFELAEASAEPVSWDDRTPVPGGEVHHQRQFKLLSGAGKGLPYMLGSGLDVTARVQAEERSQRSELERREQQEFMQQVLDTIPSPVYVRDAAGEVVFGNGALFKLDEQAALFAPTEQVLRAKEREAAEYAAIDAQVLATGREVVAEERSTSPTGEERWFYTIKRPLVRPNGTTQVLGVSTDITALKAAQLAAEEAAKARENFLANMSHEIRTPMNGVLGMAALLAKTRLSPQQQEFVRTIRSSGTHLLGVLNDVLDVSKIHSGKLEMESVAFHLHDSMQQAVATLTLQAQEKGLVFGFKPFATDEAPWVLSDPFRLNQILLNLLSNAIKFTTSGSVWLRSFLVDETDEEYLVRFTVQDSGIGIGPEALERIFESFTQAYADTTRRYGGTGLGLTISRALVTQLGGELSVNSKLGQGSTFSFTIPLLKTEQPAPITVDAFDTGQLRGIRVLLAEDNPINRTVARLHLLQWGVEVDEAEDGRVALEKLLENTYDVVLMDIQMPYLSGIEVTQQLRQLPDAARAAVPVLALTANVFRSDNEKYLAAGMDDYLAKPFAEEHLYAKLLNLLRQPAGTGASLPLPPPPAYDLGRLHQEARGNKAFVAGMVNSFLTHMPPSLQKIRAAAEACDWLLVAELVHHIKPNLLTLSIEGAIAAMHILEPTPTLLPTPDEPARQLATAQLLAAVEAVLLELPSEL</sequence>
<dbReference type="SMART" id="SM00388">
    <property type="entry name" value="HisKA"/>
    <property type="match status" value="1"/>
</dbReference>
<dbReference type="SUPFAM" id="SSF47226">
    <property type="entry name" value="Histidine-containing phosphotransfer domain, HPT domain"/>
    <property type="match status" value="1"/>
</dbReference>
<dbReference type="Gene3D" id="1.10.287.130">
    <property type="match status" value="1"/>
</dbReference>
<evidence type="ECO:0000313" key="18">
    <source>
        <dbReference type="EMBL" id="GAA4499588.1"/>
    </source>
</evidence>
<dbReference type="Gene3D" id="3.30.565.10">
    <property type="entry name" value="Histidine kinase-like ATPase, C-terminal domain"/>
    <property type="match status" value="1"/>
</dbReference>
<dbReference type="SUPFAM" id="SSF55785">
    <property type="entry name" value="PYP-like sensor domain (PAS domain)"/>
    <property type="match status" value="3"/>
</dbReference>
<dbReference type="Pfam" id="PF00072">
    <property type="entry name" value="Response_reg"/>
    <property type="match status" value="1"/>
</dbReference>
<proteinExistence type="predicted"/>
<keyword evidence="6" id="KW-0812">Transmembrane</keyword>
<reference evidence="19" key="1">
    <citation type="journal article" date="2019" name="Int. J. Syst. Evol. Microbiol.">
        <title>The Global Catalogue of Microorganisms (GCM) 10K type strain sequencing project: providing services to taxonomists for standard genome sequencing and annotation.</title>
        <authorList>
            <consortium name="The Broad Institute Genomics Platform"/>
            <consortium name="The Broad Institute Genome Sequencing Center for Infectious Disease"/>
            <person name="Wu L."/>
            <person name="Ma J."/>
        </authorList>
    </citation>
    <scope>NUCLEOTIDE SEQUENCE [LARGE SCALE GENOMIC DNA]</scope>
    <source>
        <strain evidence="19">JCM 17841</strain>
    </source>
</reference>
<dbReference type="PANTHER" id="PTHR45339:SF1">
    <property type="entry name" value="HYBRID SIGNAL TRANSDUCTION HISTIDINE KINASE J"/>
    <property type="match status" value="1"/>
</dbReference>
<keyword evidence="11" id="KW-0472">Membrane</keyword>
<feature type="modified residue" description="Phosphohistidine" evidence="12">
    <location>
        <position position="855"/>
    </location>
</feature>
<dbReference type="RefSeq" id="WP_208131430.1">
    <property type="nucleotide sequence ID" value="NZ_BAABGQ010000006.1"/>
</dbReference>
<dbReference type="Gene3D" id="3.30.450.20">
    <property type="entry name" value="PAS domain"/>
    <property type="match status" value="3"/>
</dbReference>
<dbReference type="Pfam" id="PF12860">
    <property type="entry name" value="PAS_7"/>
    <property type="match status" value="1"/>
</dbReference>
<keyword evidence="5 13" id="KW-0597">Phosphoprotein</keyword>
<dbReference type="InterPro" id="IPR036890">
    <property type="entry name" value="HATPase_C_sf"/>
</dbReference>
<dbReference type="CDD" id="cd00082">
    <property type="entry name" value="HisKA"/>
    <property type="match status" value="1"/>
</dbReference>
<dbReference type="PROSITE" id="PS50894">
    <property type="entry name" value="HPT"/>
    <property type="match status" value="1"/>
</dbReference>
<evidence type="ECO:0000256" key="5">
    <source>
        <dbReference type="ARBA" id="ARBA00022553"/>
    </source>
</evidence>
<keyword evidence="9" id="KW-1133">Transmembrane helix</keyword>
<dbReference type="Gene3D" id="3.40.50.2300">
    <property type="match status" value="1"/>
</dbReference>
<dbReference type="InterPro" id="IPR003661">
    <property type="entry name" value="HisK_dim/P_dom"/>
</dbReference>
<keyword evidence="4" id="KW-1003">Cell membrane</keyword>
<dbReference type="Pfam" id="PF02518">
    <property type="entry name" value="HATPase_c"/>
    <property type="match status" value="1"/>
</dbReference>
<evidence type="ECO:0000256" key="9">
    <source>
        <dbReference type="ARBA" id="ARBA00022989"/>
    </source>
</evidence>
<feature type="domain" description="PAS" evidence="16">
    <location>
        <begin position="291"/>
        <end position="325"/>
    </location>
</feature>
<dbReference type="Proteomes" id="UP001501243">
    <property type="component" value="Unassembled WGS sequence"/>
</dbReference>
<dbReference type="CDD" id="cd17546">
    <property type="entry name" value="REC_hyHK_CKI1_RcsC-like"/>
    <property type="match status" value="1"/>
</dbReference>
<dbReference type="SMART" id="SM00091">
    <property type="entry name" value="PAS"/>
    <property type="match status" value="2"/>
</dbReference>
<dbReference type="InterPro" id="IPR035965">
    <property type="entry name" value="PAS-like_dom_sf"/>
</dbReference>
<dbReference type="InterPro" id="IPR036641">
    <property type="entry name" value="HPT_dom_sf"/>
</dbReference>
<feature type="domain" description="Response regulatory" evidence="15">
    <location>
        <begin position="668"/>
        <end position="786"/>
    </location>
</feature>
<keyword evidence="10" id="KW-0902">Two-component regulatory system</keyword>
<keyword evidence="8" id="KW-0067">ATP-binding</keyword>
<dbReference type="PANTHER" id="PTHR45339">
    <property type="entry name" value="HYBRID SIGNAL TRANSDUCTION HISTIDINE KINASE J"/>
    <property type="match status" value="1"/>
</dbReference>
<accession>A0ABP8QCL2</accession>
<dbReference type="InterPro" id="IPR008207">
    <property type="entry name" value="Sig_transdc_His_kin_Hpt_dom"/>
</dbReference>
<evidence type="ECO:0000256" key="3">
    <source>
        <dbReference type="ARBA" id="ARBA00012438"/>
    </source>
</evidence>
<evidence type="ECO:0000256" key="4">
    <source>
        <dbReference type="ARBA" id="ARBA00022475"/>
    </source>
</evidence>
<evidence type="ECO:0000256" key="6">
    <source>
        <dbReference type="ARBA" id="ARBA00022692"/>
    </source>
</evidence>
<evidence type="ECO:0000256" key="10">
    <source>
        <dbReference type="ARBA" id="ARBA00023012"/>
    </source>
</evidence>
<feature type="domain" description="HPt" evidence="17">
    <location>
        <begin position="816"/>
        <end position="913"/>
    </location>
</feature>
<name>A0ABP8QCL2_9BACT</name>
<comment type="catalytic activity">
    <reaction evidence="1">
        <text>ATP + protein L-histidine = ADP + protein N-phospho-L-histidine.</text>
        <dbReference type="EC" id="2.7.13.3"/>
    </reaction>
</comment>
<gene>
    <name evidence="18" type="ORF">GCM10023172_18440</name>
</gene>
<evidence type="ECO:0000256" key="13">
    <source>
        <dbReference type="PROSITE-ProRule" id="PRU00169"/>
    </source>
</evidence>
<dbReference type="CDD" id="cd16922">
    <property type="entry name" value="HATPase_EvgS-ArcB-TorS-like"/>
    <property type="match status" value="1"/>
</dbReference>
<dbReference type="InterPro" id="IPR036097">
    <property type="entry name" value="HisK_dim/P_sf"/>
</dbReference>
<dbReference type="PROSITE" id="PS50109">
    <property type="entry name" value="HIS_KIN"/>
    <property type="match status" value="1"/>
</dbReference>
<dbReference type="Pfam" id="PF00512">
    <property type="entry name" value="HisKA"/>
    <property type="match status" value="1"/>
</dbReference>
<evidence type="ECO:0000259" key="15">
    <source>
        <dbReference type="PROSITE" id="PS50110"/>
    </source>
</evidence>
<feature type="domain" description="Histidine kinase" evidence="14">
    <location>
        <begin position="425"/>
        <end position="647"/>
    </location>
</feature>
<dbReference type="SUPFAM" id="SSF47384">
    <property type="entry name" value="Homodimeric domain of signal transducing histidine kinase"/>
    <property type="match status" value="1"/>
</dbReference>
<evidence type="ECO:0000256" key="7">
    <source>
        <dbReference type="ARBA" id="ARBA00022741"/>
    </source>
</evidence>
<evidence type="ECO:0000256" key="2">
    <source>
        <dbReference type="ARBA" id="ARBA00004651"/>
    </source>
</evidence>
<dbReference type="SUPFAM" id="SSF55874">
    <property type="entry name" value="ATPase domain of HSP90 chaperone/DNA topoisomerase II/histidine kinase"/>
    <property type="match status" value="1"/>
</dbReference>
<evidence type="ECO:0000259" key="17">
    <source>
        <dbReference type="PROSITE" id="PS50894"/>
    </source>
</evidence>
<keyword evidence="7" id="KW-0547">Nucleotide-binding</keyword>
<evidence type="ECO:0000256" key="1">
    <source>
        <dbReference type="ARBA" id="ARBA00000085"/>
    </source>
</evidence>
<dbReference type="CDD" id="cd00130">
    <property type="entry name" value="PAS"/>
    <property type="match status" value="1"/>
</dbReference>
<keyword evidence="19" id="KW-1185">Reference proteome</keyword>
<organism evidence="18 19">
    <name type="scientific">Hymenobacter ginsengisoli</name>
    <dbReference type="NCBI Taxonomy" id="1051626"/>
    <lineage>
        <taxon>Bacteria</taxon>
        <taxon>Pseudomonadati</taxon>
        <taxon>Bacteroidota</taxon>
        <taxon>Cytophagia</taxon>
        <taxon>Cytophagales</taxon>
        <taxon>Hymenobacteraceae</taxon>
        <taxon>Hymenobacter</taxon>
    </lineage>
</organism>
<dbReference type="PROSITE" id="PS50110">
    <property type="entry name" value="RESPONSE_REGULATORY"/>
    <property type="match status" value="1"/>
</dbReference>
<dbReference type="PROSITE" id="PS50112">
    <property type="entry name" value="PAS"/>
    <property type="match status" value="1"/>
</dbReference>
<evidence type="ECO:0000259" key="16">
    <source>
        <dbReference type="PROSITE" id="PS50112"/>
    </source>
</evidence>
<comment type="caution">
    <text evidence="18">The sequence shown here is derived from an EMBL/GenBank/DDBJ whole genome shotgun (WGS) entry which is preliminary data.</text>
</comment>
<dbReference type="Gene3D" id="1.20.120.160">
    <property type="entry name" value="HPT domain"/>
    <property type="match status" value="1"/>
</dbReference>
<dbReference type="SUPFAM" id="SSF52172">
    <property type="entry name" value="CheY-like"/>
    <property type="match status" value="1"/>
</dbReference>
<comment type="subcellular location">
    <subcellularLocation>
        <location evidence="2">Cell membrane</location>
        <topology evidence="2">Multi-pass membrane protein</topology>
    </subcellularLocation>
</comment>
<evidence type="ECO:0000256" key="8">
    <source>
        <dbReference type="ARBA" id="ARBA00022840"/>
    </source>
</evidence>
<dbReference type="InterPro" id="IPR001789">
    <property type="entry name" value="Sig_transdc_resp-reg_receiver"/>
</dbReference>
<dbReference type="SMART" id="SM00387">
    <property type="entry name" value="HATPase_c"/>
    <property type="match status" value="1"/>
</dbReference>
<dbReference type="InterPro" id="IPR005467">
    <property type="entry name" value="His_kinase_dom"/>
</dbReference>
<evidence type="ECO:0000313" key="19">
    <source>
        <dbReference type="Proteomes" id="UP001501243"/>
    </source>
</evidence>
<dbReference type="Pfam" id="PF08448">
    <property type="entry name" value="PAS_4"/>
    <property type="match status" value="1"/>
</dbReference>
<dbReference type="SMART" id="SM00448">
    <property type="entry name" value="REC"/>
    <property type="match status" value="1"/>
</dbReference>
<protein>
    <recommendedName>
        <fullName evidence="3">histidine kinase</fullName>
        <ecNumber evidence="3">2.7.13.3</ecNumber>
    </recommendedName>
</protein>
<dbReference type="InterPro" id="IPR003594">
    <property type="entry name" value="HATPase_dom"/>
</dbReference>